<dbReference type="AlphaFoldDB" id="A0AAV7X316"/>
<organism evidence="2 3">
    <name type="scientific">Megalurothrips usitatus</name>
    <name type="common">bean blossom thrips</name>
    <dbReference type="NCBI Taxonomy" id="439358"/>
    <lineage>
        <taxon>Eukaryota</taxon>
        <taxon>Metazoa</taxon>
        <taxon>Ecdysozoa</taxon>
        <taxon>Arthropoda</taxon>
        <taxon>Hexapoda</taxon>
        <taxon>Insecta</taxon>
        <taxon>Pterygota</taxon>
        <taxon>Neoptera</taxon>
        <taxon>Paraneoptera</taxon>
        <taxon>Thysanoptera</taxon>
        <taxon>Terebrantia</taxon>
        <taxon>Thripoidea</taxon>
        <taxon>Thripidae</taxon>
        <taxon>Megalurothrips</taxon>
    </lineage>
</organism>
<evidence type="ECO:0000313" key="2">
    <source>
        <dbReference type="EMBL" id="KAJ1518827.1"/>
    </source>
</evidence>
<accession>A0AAV7X316</accession>
<keyword evidence="3" id="KW-1185">Reference proteome</keyword>
<dbReference type="InterPro" id="IPR025476">
    <property type="entry name" value="Helitron_helicase-like"/>
</dbReference>
<protein>
    <recommendedName>
        <fullName evidence="1">Helitron helicase-like domain-containing protein</fullName>
    </recommendedName>
</protein>
<comment type="caution">
    <text evidence="2">The sequence shown here is derived from an EMBL/GenBank/DDBJ whole genome shotgun (WGS) entry which is preliminary data.</text>
</comment>
<dbReference type="Pfam" id="PF14214">
    <property type="entry name" value="Helitron_like_N"/>
    <property type="match status" value="1"/>
</dbReference>
<dbReference type="Proteomes" id="UP001075354">
    <property type="component" value="Unassembled WGS sequence"/>
</dbReference>
<dbReference type="EMBL" id="JAPTSV010000875">
    <property type="protein sequence ID" value="KAJ1518827.1"/>
    <property type="molecule type" value="Genomic_DNA"/>
</dbReference>
<feature type="domain" description="Helitron helicase-like" evidence="1">
    <location>
        <begin position="5"/>
        <end position="139"/>
    </location>
</feature>
<sequence length="303" mass="35661">MTVADLRKEFEENPTIMKQIMYYNSNLRGTRSYWHARGKELLAMVEQLGLPTLFFTLSAADLHWPDLFHFLAPGEDPKTMTSTRRRKLVEENPSKVDEFFTLRGQTFIEKVLKKKFEVEDLWFRIEYQHRGSPHIHGVLWLKDAPNVDDLAQCSDEEILKVLSYFDRYISTTHPDINCPASPVHPCQKKLSEVLDIKRDLAELLNRVQRHTKCSEAYCLRINKKTKKKECRFKFPRELLEYSQIVITPDNDVELLTARNDQYLNKFNDYIIQTWRANIDVSPVLSKRALVNYLAKYITKSETI</sequence>
<evidence type="ECO:0000259" key="1">
    <source>
        <dbReference type="Pfam" id="PF14214"/>
    </source>
</evidence>
<gene>
    <name evidence="2" type="ORF">ONE63_011559</name>
</gene>
<name>A0AAV7X316_9NEOP</name>
<proteinExistence type="predicted"/>
<evidence type="ECO:0000313" key="3">
    <source>
        <dbReference type="Proteomes" id="UP001075354"/>
    </source>
</evidence>
<reference evidence="2" key="1">
    <citation type="submission" date="2022-12" db="EMBL/GenBank/DDBJ databases">
        <title>Chromosome-level genome assembly of the bean flower thrips Megalurothrips usitatus.</title>
        <authorList>
            <person name="Ma L."/>
            <person name="Liu Q."/>
            <person name="Li H."/>
            <person name="Cai W."/>
        </authorList>
    </citation>
    <scope>NUCLEOTIDE SEQUENCE</scope>
    <source>
        <strain evidence="2">Cailab_2022a</strain>
    </source>
</reference>